<evidence type="ECO:0000256" key="1">
    <source>
        <dbReference type="ARBA" id="ARBA00010342"/>
    </source>
</evidence>
<keyword evidence="5" id="KW-0201">Cytochrome c-type biogenesis</keyword>
<dbReference type="InterPro" id="IPR005616">
    <property type="entry name" value="CcmH/CycL/Ccl2/NrfF_N"/>
</dbReference>
<name>A0A6L8W4U1_9PROT</name>
<dbReference type="PANTHER" id="PTHR47870">
    <property type="entry name" value="CYTOCHROME C-TYPE BIOGENESIS PROTEIN CCMH"/>
    <property type="match status" value="1"/>
</dbReference>
<gene>
    <name evidence="11" type="ORF">GQE98_02385</name>
</gene>
<keyword evidence="9" id="KW-0472">Membrane</keyword>
<dbReference type="AlphaFoldDB" id="A0A6L8W4U1"/>
<dbReference type="Gene3D" id="1.10.8.640">
    <property type="entry name" value="Cytochrome C biogenesis protein"/>
    <property type="match status" value="1"/>
</dbReference>
<dbReference type="Pfam" id="PF03918">
    <property type="entry name" value="CcmH"/>
    <property type="match status" value="1"/>
</dbReference>
<comment type="caution">
    <text evidence="11">The sequence shown here is derived from an EMBL/GenBank/DDBJ whole genome shotgun (WGS) entry which is preliminary data.</text>
</comment>
<evidence type="ECO:0000256" key="9">
    <source>
        <dbReference type="RuleBase" id="RU364112"/>
    </source>
</evidence>
<dbReference type="CDD" id="cd16378">
    <property type="entry name" value="CcmH_N"/>
    <property type="match status" value="1"/>
</dbReference>
<dbReference type="Proteomes" id="UP000476030">
    <property type="component" value="Unassembled WGS sequence"/>
</dbReference>
<evidence type="ECO:0000256" key="5">
    <source>
        <dbReference type="ARBA" id="ARBA00022748"/>
    </source>
</evidence>
<keyword evidence="12" id="KW-1185">Reference proteome</keyword>
<protein>
    <recommendedName>
        <fullName evidence="9">Cytochrome c-type biogenesis protein</fullName>
    </recommendedName>
</protein>
<reference evidence="11 12" key="1">
    <citation type="submission" date="2019-12" db="EMBL/GenBank/DDBJ databases">
        <title>Snethiella sp. nov. sp. isolated from sea sand.</title>
        <authorList>
            <person name="Kim J."/>
            <person name="Jeong S.E."/>
            <person name="Jung H.S."/>
            <person name="Jeon C.O."/>
        </authorList>
    </citation>
    <scope>NUCLEOTIDE SEQUENCE [LARGE SCALE GENOMIC DNA]</scope>
    <source>
        <strain evidence="11 12">DP05</strain>
    </source>
</reference>
<evidence type="ECO:0000256" key="3">
    <source>
        <dbReference type="ARBA" id="ARBA00022723"/>
    </source>
</evidence>
<dbReference type="FunFam" id="1.10.8.640:FF:000001">
    <property type="entry name" value="Cytochrome c-type biogenesis protein"/>
    <property type="match status" value="1"/>
</dbReference>
<evidence type="ECO:0000256" key="7">
    <source>
        <dbReference type="ARBA" id="ARBA00037230"/>
    </source>
</evidence>
<comment type="function">
    <text evidence="7">Required for the biogenesis of c-type cytochromes. Possible subunit of a heme lyase.</text>
</comment>
<dbReference type="InterPro" id="IPR038297">
    <property type="entry name" value="CcmH/CycL/NrfF/Ccl2_sf"/>
</dbReference>
<organism evidence="11 12">
    <name type="scientific">Sneathiella litorea</name>
    <dbReference type="NCBI Taxonomy" id="2606216"/>
    <lineage>
        <taxon>Bacteria</taxon>
        <taxon>Pseudomonadati</taxon>
        <taxon>Pseudomonadota</taxon>
        <taxon>Alphaproteobacteria</taxon>
        <taxon>Sneathiellales</taxon>
        <taxon>Sneathiellaceae</taxon>
        <taxon>Sneathiella</taxon>
    </lineage>
</organism>
<sequence length="162" mass="18250">MKVLARPLILAALLVPFIVLSSSAIFIEENLKDPALESRVRAISAEIRCLVCQNQSILDSNADLAKDLRLIVRERVALGDTDQEVRRYLVDRYGDWVLLDPPFKLTTVLLWLGPVMIFIFGAIAMVIFLRGRSHASKEDVVVKLSTEEEMEINRILDSDSRG</sequence>
<proteinExistence type="inferred from homology"/>
<keyword evidence="6 9" id="KW-0408">Iron</keyword>
<keyword evidence="9" id="KW-1133">Transmembrane helix</keyword>
<dbReference type="EMBL" id="WTUW01000001">
    <property type="protein sequence ID" value="MZR29474.1"/>
    <property type="molecule type" value="Genomic_DNA"/>
</dbReference>
<evidence type="ECO:0000256" key="4">
    <source>
        <dbReference type="ARBA" id="ARBA00022729"/>
    </source>
</evidence>
<feature type="transmembrane region" description="Helical" evidence="9">
    <location>
        <begin position="108"/>
        <end position="129"/>
    </location>
</feature>
<evidence type="ECO:0000313" key="12">
    <source>
        <dbReference type="Proteomes" id="UP000476030"/>
    </source>
</evidence>
<dbReference type="PANTHER" id="PTHR47870:SF1">
    <property type="entry name" value="CYTOCHROME C-TYPE BIOGENESIS PROTEIN CCMH"/>
    <property type="match status" value="1"/>
</dbReference>
<keyword evidence="9" id="KW-0812">Transmembrane</keyword>
<evidence type="ECO:0000313" key="11">
    <source>
        <dbReference type="EMBL" id="MZR29474.1"/>
    </source>
</evidence>
<dbReference type="InterPro" id="IPR051263">
    <property type="entry name" value="C-type_cytochrome_biogenesis"/>
</dbReference>
<evidence type="ECO:0000256" key="2">
    <source>
        <dbReference type="ARBA" id="ARBA00022617"/>
    </source>
</evidence>
<comment type="similarity">
    <text evidence="1 9">Belongs to the CcmH/CycL/Ccl2/NrfF family.</text>
</comment>
<keyword evidence="2 9" id="KW-0349">Heme</keyword>
<dbReference type="GO" id="GO:0046872">
    <property type="term" value="F:metal ion binding"/>
    <property type="evidence" value="ECO:0007669"/>
    <property type="project" value="UniProtKB-KW"/>
</dbReference>
<evidence type="ECO:0000259" key="10">
    <source>
        <dbReference type="Pfam" id="PF03918"/>
    </source>
</evidence>
<dbReference type="GO" id="GO:0017004">
    <property type="term" value="P:cytochrome complex assembly"/>
    <property type="evidence" value="ECO:0007669"/>
    <property type="project" value="UniProtKB-KW"/>
</dbReference>
<evidence type="ECO:0000256" key="8">
    <source>
        <dbReference type="ARBA" id="ARBA00060491"/>
    </source>
</evidence>
<comment type="subcellular location">
    <subcellularLocation>
        <location evidence="8">Membrane</location>
        <topology evidence="8">Single-pass membrane protein</topology>
        <orientation evidence="8">Periplasmic side</orientation>
    </subcellularLocation>
</comment>
<feature type="domain" description="CcmH/CycL/Ccl2/NrfF N-terminal" evidence="10">
    <location>
        <begin position="18"/>
        <end position="156"/>
    </location>
</feature>
<keyword evidence="3 9" id="KW-0479">Metal-binding</keyword>
<dbReference type="RefSeq" id="WP_161313944.1">
    <property type="nucleotide sequence ID" value="NZ_WTUW01000001.1"/>
</dbReference>
<keyword evidence="4 9" id="KW-0732">Signal</keyword>
<dbReference type="GO" id="GO:0005886">
    <property type="term" value="C:plasma membrane"/>
    <property type="evidence" value="ECO:0007669"/>
    <property type="project" value="TreeGrafter"/>
</dbReference>
<evidence type="ECO:0000256" key="6">
    <source>
        <dbReference type="ARBA" id="ARBA00023004"/>
    </source>
</evidence>
<accession>A0A6L8W4U1</accession>